<feature type="domain" description="DNA polymerase III beta sliding clamp central" evidence="11">
    <location>
        <begin position="127"/>
        <end position="247"/>
    </location>
</feature>
<comment type="caution">
    <text evidence="13">The sequence shown here is derived from an EMBL/GenBank/DDBJ whole genome shotgun (WGS) entry which is preliminary data.</text>
</comment>
<dbReference type="InterPro" id="IPR022635">
    <property type="entry name" value="DNA_polIII_beta_C"/>
</dbReference>
<feature type="domain" description="DNA polymerase III beta sliding clamp C-terminal" evidence="12">
    <location>
        <begin position="250"/>
        <end position="375"/>
    </location>
</feature>
<dbReference type="GO" id="GO:0003887">
    <property type="term" value="F:DNA-directed DNA polymerase activity"/>
    <property type="evidence" value="ECO:0007669"/>
    <property type="project" value="UniProtKB-UniRule"/>
</dbReference>
<dbReference type="Pfam" id="PF00712">
    <property type="entry name" value="DNA_pol3_beta"/>
    <property type="match status" value="1"/>
</dbReference>
<comment type="subunit">
    <text evidence="9">Forms a ring-shaped head-to-tail homodimer around DNA.</text>
</comment>
<dbReference type="RefSeq" id="WP_016444455.1">
    <property type="nucleotide sequence ID" value="NZ_KE150266.1"/>
</dbReference>
<evidence type="ECO:0000313" key="14">
    <source>
        <dbReference type="Proteomes" id="UP000014387"/>
    </source>
</evidence>
<keyword evidence="14" id="KW-1185">Reference proteome</keyword>
<dbReference type="AlphaFoldDB" id="A0A9W5RF81"/>
<dbReference type="Pfam" id="PF02767">
    <property type="entry name" value="DNA_pol3_beta_2"/>
    <property type="match status" value="1"/>
</dbReference>
<dbReference type="Proteomes" id="UP000014387">
    <property type="component" value="Unassembled WGS sequence"/>
</dbReference>
<evidence type="ECO:0000256" key="3">
    <source>
        <dbReference type="ARBA" id="ARBA00022490"/>
    </source>
</evidence>
<evidence type="ECO:0000256" key="5">
    <source>
        <dbReference type="ARBA" id="ARBA00022695"/>
    </source>
</evidence>
<dbReference type="FunFam" id="3.10.150.10:FF:000005">
    <property type="entry name" value="Beta sliding clamp"/>
    <property type="match status" value="1"/>
</dbReference>
<dbReference type="Pfam" id="PF02768">
    <property type="entry name" value="DNA_pol3_beta_3"/>
    <property type="match status" value="1"/>
</dbReference>
<dbReference type="NCBIfam" id="TIGR00663">
    <property type="entry name" value="dnan"/>
    <property type="match status" value="1"/>
</dbReference>
<dbReference type="GO" id="GO:0005737">
    <property type="term" value="C:cytoplasm"/>
    <property type="evidence" value="ECO:0007669"/>
    <property type="project" value="UniProtKB-SubCell"/>
</dbReference>
<dbReference type="InterPro" id="IPR046938">
    <property type="entry name" value="DNA_clamp_sf"/>
</dbReference>
<evidence type="ECO:0000259" key="12">
    <source>
        <dbReference type="Pfam" id="PF02768"/>
    </source>
</evidence>
<dbReference type="GO" id="GO:0006271">
    <property type="term" value="P:DNA strand elongation involved in DNA replication"/>
    <property type="evidence" value="ECO:0007669"/>
    <property type="project" value="TreeGrafter"/>
</dbReference>
<dbReference type="SMART" id="SM00480">
    <property type="entry name" value="POL3Bc"/>
    <property type="match status" value="1"/>
</dbReference>
<dbReference type="InterPro" id="IPR022637">
    <property type="entry name" value="DNA_polIII_beta_cen"/>
</dbReference>
<dbReference type="PIRSF" id="PIRSF000804">
    <property type="entry name" value="DNA_pol_III_b"/>
    <property type="match status" value="1"/>
</dbReference>
<keyword evidence="6 9" id="KW-0235">DNA replication</keyword>
<dbReference type="GO" id="GO:0003677">
    <property type="term" value="F:DNA binding"/>
    <property type="evidence" value="ECO:0007669"/>
    <property type="project" value="UniProtKB-UniRule"/>
</dbReference>
<evidence type="ECO:0000256" key="8">
    <source>
        <dbReference type="ARBA" id="ARBA00023125"/>
    </source>
</evidence>
<evidence type="ECO:0000259" key="11">
    <source>
        <dbReference type="Pfam" id="PF02767"/>
    </source>
</evidence>
<accession>A0A9W5RF81</accession>
<comment type="function">
    <text evidence="9">Confers DNA tethering and processivity to DNA polymerases and other proteins. Acts as a clamp, forming a ring around DNA (a reaction catalyzed by the clamp-loading complex) which diffuses in an ATP-independent manner freely and bidirectionally along dsDNA. Initially characterized for its ability to contact the catalytic subunit of DNA polymerase III (Pol III), a complex, multichain enzyme responsible for most of the replicative synthesis in bacteria; Pol III exhibits 3'-5' exonuclease proofreading activity. The beta chain is required for initiation of replication as well as for processivity of DNA replication.</text>
</comment>
<dbReference type="PANTHER" id="PTHR30478">
    <property type="entry name" value="DNA POLYMERASE III SUBUNIT BETA"/>
    <property type="match status" value="1"/>
</dbReference>
<dbReference type="GO" id="GO:0008408">
    <property type="term" value="F:3'-5' exonuclease activity"/>
    <property type="evidence" value="ECO:0007669"/>
    <property type="project" value="InterPro"/>
</dbReference>
<dbReference type="InterPro" id="IPR001001">
    <property type="entry name" value="DNA_polIII_beta"/>
</dbReference>
<name>A0A9W5RF81_9ACTO</name>
<evidence type="ECO:0000313" key="13">
    <source>
        <dbReference type="EMBL" id="EPD31344.1"/>
    </source>
</evidence>
<organism evidence="13 14">
    <name type="scientific">Gleimia europaea ACS-120-V-Col10b</name>
    <dbReference type="NCBI Taxonomy" id="883069"/>
    <lineage>
        <taxon>Bacteria</taxon>
        <taxon>Bacillati</taxon>
        <taxon>Actinomycetota</taxon>
        <taxon>Actinomycetes</taxon>
        <taxon>Actinomycetales</taxon>
        <taxon>Actinomycetaceae</taxon>
        <taxon>Gleimia</taxon>
    </lineage>
</organism>
<keyword evidence="4 9" id="KW-0808">Transferase</keyword>
<dbReference type="PANTHER" id="PTHR30478:SF0">
    <property type="entry name" value="BETA SLIDING CLAMP"/>
    <property type="match status" value="1"/>
</dbReference>
<protein>
    <recommendedName>
        <fullName evidence="9">Beta sliding clamp</fullName>
    </recommendedName>
</protein>
<evidence type="ECO:0000256" key="2">
    <source>
        <dbReference type="ARBA" id="ARBA00010752"/>
    </source>
</evidence>
<evidence type="ECO:0000256" key="1">
    <source>
        <dbReference type="ARBA" id="ARBA00004496"/>
    </source>
</evidence>
<evidence type="ECO:0000256" key="4">
    <source>
        <dbReference type="ARBA" id="ARBA00022679"/>
    </source>
</evidence>
<comment type="subcellular location">
    <subcellularLocation>
        <location evidence="1 9">Cytoplasm</location>
    </subcellularLocation>
</comment>
<comment type="similarity">
    <text evidence="2 9">Belongs to the beta sliding clamp family.</text>
</comment>
<keyword evidence="3 9" id="KW-0963">Cytoplasm</keyword>
<feature type="domain" description="DNA polymerase III beta sliding clamp N-terminal" evidence="10">
    <location>
        <begin position="1"/>
        <end position="118"/>
    </location>
</feature>
<sequence>MKFTVERDVLSEAVNWTARTVPTRPSVPILAGIRMEASDGVLTLSSFDYEISTRSEVPATVDVAGQALVSGRLLASIAKSLPNQPVQFTLEGPKMSLVCGTSHFTLATMSVDEYPPLPVMPQVRGTIDAQVFSQAIAQVSVAASSDDTIPLLTGVRMEIEDDTITLLGTDRYRLAMREFKWEPAQPGISTALLVKARVLGDVAKSMTSGGSVELAFDTEAAGTANSLIGFASGSRRTTSTLMDGDYPPVRRLFPDDTQIQAVVDRHELVEAVKRVSLVAEQRTSVRLAFEDGQVNLEAGTDDNAQASEVVVATVAGGSLTTAFNPRFLEGGLGVIDTDYVCFSFTDAAKPAVITGQKGESGNQDDSFKYLIMPIRFGI</sequence>
<gene>
    <name evidence="13" type="ORF">HMPREF9238_01112</name>
</gene>
<evidence type="ECO:0000256" key="7">
    <source>
        <dbReference type="ARBA" id="ARBA00022932"/>
    </source>
</evidence>
<keyword evidence="5 9" id="KW-0548">Nucleotidyltransferase</keyword>
<dbReference type="Gene3D" id="3.10.150.10">
    <property type="entry name" value="DNA Polymerase III, subunit A, domain 2"/>
    <property type="match status" value="3"/>
</dbReference>
<evidence type="ECO:0000256" key="9">
    <source>
        <dbReference type="PIRNR" id="PIRNR000804"/>
    </source>
</evidence>
<evidence type="ECO:0000259" key="10">
    <source>
        <dbReference type="Pfam" id="PF00712"/>
    </source>
</evidence>
<dbReference type="InterPro" id="IPR022634">
    <property type="entry name" value="DNA_polIII_beta_N"/>
</dbReference>
<dbReference type="OrthoDB" id="468978at2"/>
<proteinExistence type="inferred from homology"/>
<keyword evidence="8" id="KW-0238">DNA-binding</keyword>
<keyword evidence="7 9" id="KW-0239">DNA-directed DNA polymerase</keyword>
<dbReference type="SUPFAM" id="SSF55979">
    <property type="entry name" value="DNA clamp"/>
    <property type="match status" value="3"/>
</dbReference>
<dbReference type="GO" id="GO:0009360">
    <property type="term" value="C:DNA polymerase III complex"/>
    <property type="evidence" value="ECO:0007669"/>
    <property type="project" value="InterPro"/>
</dbReference>
<dbReference type="EMBL" id="AGWN01000001">
    <property type="protein sequence ID" value="EPD31344.1"/>
    <property type="molecule type" value="Genomic_DNA"/>
</dbReference>
<reference evidence="13 14" key="1">
    <citation type="submission" date="2013-05" db="EMBL/GenBank/DDBJ databases">
        <title>The Genome Sequence of Actinomyces europaeus ACS-120-V-COL10B.</title>
        <authorList>
            <consortium name="The Broad Institute Genomics Platform"/>
            <person name="Earl A."/>
            <person name="Ward D."/>
            <person name="Feldgarden M."/>
            <person name="Gevers D."/>
            <person name="Saerens B."/>
            <person name="Vaneechoutte M."/>
            <person name="Walker B."/>
            <person name="Young S."/>
            <person name="Zeng Q."/>
            <person name="Gargeya S."/>
            <person name="Fitzgerald M."/>
            <person name="Haas B."/>
            <person name="Abouelleil A."/>
            <person name="Allen A.W."/>
            <person name="Alvarado L."/>
            <person name="Arachchi H.M."/>
            <person name="Berlin A.M."/>
            <person name="Chapman S.B."/>
            <person name="Gainer-Dewar J."/>
            <person name="Goldberg J."/>
            <person name="Griggs A."/>
            <person name="Gujja S."/>
            <person name="Hansen M."/>
            <person name="Howarth C."/>
            <person name="Imamovic A."/>
            <person name="Ireland A."/>
            <person name="Larimer J."/>
            <person name="McCowan C."/>
            <person name="Murphy C."/>
            <person name="Pearson M."/>
            <person name="Poon T.W."/>
            <person name="Priest M."/>
            <person name="Roberts A."/>
            <person name="Saif S."/>
            <person name="Shea T."/>
            <person name="Sisk P."/>
            <person name="Sykes S."/>
            <person name="Wortman J."/>
            <person name="Nusbaum C."/>
            <person name="Birren B."/>
        </authorList>
    </citation>
    <scope>NUCLEOTIDE SEQUENCE [LARGE SCALE GENOMIC DNA]</scope>
    <source>
        <strain evidence="13 14">ACS-120-V-Col10b</strain>
    </source>
</reference>
<evidence type="ECO:0000256" key="6">
    <source>
        <dbReference type="ARBA" id="ARBA00022705"/>
    </source>
</evidence>
<dbReference type="CDD" id="cd00140">
    <property type="entry name" value="beta_clamp"/>
    <property type="match status" value="1"/>
</dbReference>